<dbReference type="Proteomes" id="UP000223913">
    <property type="component" value="Unassembled WGS sequence"/>
</dbReference>
<comment type="caution">
    <text evidence="1">The sequence shown here is derived from an EMBL/GenBank/DDBJ whole genome shotgun (WGS) entry which is preliminary data.</text>
</comment>
<gene>
    <name evidence="1" type="ORF">CRP01_04610</name>
</gene>
<dbReference type="RefSeq" id="WP_099148839.1">
    <property type="nucleotide sequence ID" value="NZ_PDUD01000005.1"/>
</dbReference>
<name>A0A2D0NH48_FLAN2</name>
<accession>A0A2D0NH48</accession>
<sequence>MVTIKDFLGALAVGINQSRVLADLESANIAREYAADEILKHFSVPRFRMDDVTLHIPMAIDQLGKKLANDQSPLDQEKIEQLVFRTFQELAPVDKMDERHKIALERYLQLQLELLETDLSEGRDKETALRFFVSSLVSELMIILSVQEKEEVFPKATELKEKLAETLMTRLNQVVKDPVEVIDLEQTRVIVEAAKLKEIRPENLIRASVQLVEESLILQRIEGNDGEIRFKLLPE</sequence>
<evidence type="ECO:0000313" key="2">
    <source>
        <dbReference type="Proteomes" id="UP000223913"/>
    </source>
</evidence>
<dbReference type="EMBL" id="PDUD01000005">
    <property type="protein sequence ID" value="PHN07807.1"/>
    <property type="molecule type" value="Genomic_DNA"/>
</dbReference>
<dbReference type="OrthoDB" id="7067605at2"/>
<reference evidence="1 2" key="1">
    <citation type="submission" date="2017-10" db="EMBL/GenBank/DDBJ databases">
        <title>The draft genome sequence of Lewinella nigricans NBRC 102662.</title>
        <authorList>
            <person name="Wang K."/>
        </authorList>
    </citation>
    <scope>NUCLEOTIDE SEQUENCE [LARGE SCALE GENOMIC DNA]</scope>
    <source>
        <strain evidence="1 2">NBRC 102662</strain>
    </source>
</reference>
<proteinExistence type="predicted"/>
<dbReference type="AlphaFoldDB" id="A0A2D0NH48"/>
<protein>
    <submittedName>
        <fullName evidence="1">Uncharacterized protein</fullName>
    </submittedName>
</protein>
<evidence type="ECO:0000313" key="1">
    <source>
        <dbReference type="EMBL" id="PHN07807.1"/>
    </source>
</evidence>
<keyword evidence="2" id="KW-1185">Reference proteome</keyword>
<organism evidence="1 2">
    <name type="scientific">Flavilitoribacter nigricans (strain ATCC 23147 / DSM 23189 / NBRC 102662 / NCIMB 1420 / SS-2)</name>
    <name type="common">Lewinella nigricans</name>
    <dbReference type="NCBI Taxonomy" id="1122177"/>
    <lineage>
        <taxon>Bacteria</taxon>
        <taxon>Pseudomonadati</taxon>
        <taxon>Bacteroidota</taxon>
        <taxon>Saprospiria</taxon>
        <taxon>Saprospirales</taxon>
        <taxon>Lewinellaceae</taxon>
        <taxon>Flavilitoribacter</taxon>
    </lineage>
</organism>